<accession>A0A9W9V8W2</accession>
<evidence type="ECO:0000313" key="8">
    <source>
        <dbReference type="EMBL" id="KAJ5373092.1"/>
    </source>
</evidence>
<dbReference type="PANTHER" id="PTHR10743:SF0">
    <property type="entry name" value="PROTEIN RER1"/>
    <property type="match status" value="1"/>
</dbReference>
<dbReference type="Pfam" id="PF04145">
    <property type="entry name" value="Ctr"/>
    <property type="match status" value="1"/>
</dbReference>
<comment type="similarity">
    <text evidence="2">Belongs to the RER1 family.</text>
</comment>
<dbReference type="GO" id="GO:0006890">
    <property type="term" value="P:retrograde vesicle-mediated transport, Golgi to endoplasmic reticulum"/>
    <property type="evidence" value="ECO:0007669"/>
    <property type="project" value="TreeGrafter"/>
</dbReference>
<dbReference type="Pfam" id="PF03248">
    <property type="entry name" value="Rer1"/>
    <property type="match status" value="1"/>
</dbReference>
<comment type="subcellular location">
    <subcellularLocation>
        <location evidence="1 6">Membrane</location>
        <topology evidence="1 6">Multi-pass membrane protein</topology>
    </subcellularLocation>
</comment>
<dbReference type="EMBL" id="JAPZBT010000002">
    <property type="protein sequence ID" value="KAJ5373092.1"/>
    <property type="molecule type" value="Genomic_DNA"/>
</dbReference>
<feature type="transmembrane region" description="Helical" evidence="6">
    <location>
        <begin position="347"/>
        <end position="373"/>
    </location>
</feature>
<name>A0A9W9V8W2_9EURO</name>
<feature type="transmembrane region" description="Helical" evidence="6">
    <location>
        <begin position="147"/>
        <end position="165"/>
    </location>
</feature>
<comment type="caution">
    <text evidence="8">The sequence shown here is derived from an EMBL/GenBank/DDBJ whole genome shotgun (WGS) entry which is preliminary data.</text>
</comment>
<proteinExistence type="inferred from homology"/>
<evidence type="ECO:0000256" key="1">
    <source>
        <dbReference type="ARBA" id="ARBA00004141"/>
    </source>
</evidence>
<protein>
    <recommendedName>
        <fullName evidence="6">Copper transport protein</fullName>
    </recommendedName>
</protein>
<keyword evidence="6" id="KW-0813">Transport</keyword>
<dbReference type="GeneID" id="81462011"/>
<comment type="caution">
    <text evidence="6">Lacks conserved residue(s) required for the propagation of feature annotation.</text>
</comment>
<feature type="compositionally biased region" description="Polar residues" evidence="7">
    <location>
        <begin position="291"/>
        <end position="305"/>
    </location>
</feature>
<evidence type="ECO:0000313" key="9">
    <source>
        <dbReference type="Proteomes" id="UP001147752"/>
    </source>
</evidence>
<feature type="region of interest" description="Disordered" evidence="7">
    <location>
        <begin position="284"/>
        <end position="313"/>
    </location>
</feature>
<evidence type="ECO:0000256" key="7">
    <source>
        <dbReference type="SAM" id="MobiDB-lite"/>
    </source>
</evidence>
<keyword evidence="9" id="KW-1185">Reference proteome</keyword>
<keyword evidence="6" id="KW-0186">Copper</keyword>
<dbReference type="OrthoDB" id="448250at2759"/>
<dbReference type="GO" id="GO:0005375">
    <property type="term" value="F:copper ion transmembrane transporter activity"/>
    <property type="evidence" value="ECO:0007669"/>
    <property type="project" value="UniProtKB-UniRule"/>
</dbReference>
<dbReference type="Proteomes" id="UP001147752">
    <property type="component" value="Unassembled WGS sequence"/>
</dbReference>
<keyword evidence="6" id="KW-0187">Copper transport</keyword>
<organism evidence="8 9">
    <name type="scientific">Penicillium concentricum</name>
    <dbReference type="NCBI Taxonomy" id="293559"/>
    <lineage>
        <taxon>Eukaryota</taxon>
        <taxon>Fungi</taxon>
        <taxon>Dikarya</taxon>
        <taxon>Ascomycota</taxon>
        <taxon>Pezizomycotina</taxon>
        <taxon>Eurotiomycetes</taxon>
        <taxon>Eurotiomycetidae</taxon>
        <taxon>Eurotiales</taxon>
        <taxon>Aspergillaceae</taxon>
        <taxon>Penicillium</taxon>
    </lineage>
</organism>
<keyword evidence="6" id="KW-0406">Ion transport</keyword>
<dbReference type="GO" id="GO:0005783">
    <property type="term" value="C:endoplasmic reticulum"/>
    <property type="evidence" value="ECO:0007669"/>
    <property type="project" value="GOC"/>
</dbReference>
<evidence type="ECO:0000256" key="4">
    <source>
        <dbReference type="ARBA" id="ARBA00022989"/>
    </source>
</evidence>
<dbReference type="PANTHER" id="PTHR10743">
    <property type="entry name" value="PROTEIN RER1"/>
    <property type="match status" value="1"/>
</dbReference>
<evidence type="ECO:0000256" key="5">
    <source>
        <dbReference type="ARBA" id="ARBA00023136"/>
    </source>
</evidence>
<gene>
    <name evidence="8" type="ORF">N7517_005098</name>
</gene>
<sequence length="396" mass="45179">MDVPEPDQSPFTAVSAHTSRLTRHYQAYLDASTPYTTYRWVGSGVLLLLFFLRIFLAQGWYIVAYTLGIYLLNLFLAFLTPKFDPSLTQDEGLEDGDAGSPSLPTKKDEEFRPFIRRLPEFKFWHSATRAIAIGFVCSWLAVFDIPVFWPVLVVYWIILFVLTMRRQIQHMIKYRYVPFSFGKTRTTMDMAMPAVFSTSTQITILFTGWTTSTTTQYVFTLVFLFLLAIFNRFLGALKFQLEKSWSQHPSTPQTLLLAPVNRRHNIRKAKLSPLPDYIRVHENDPEEESLPISNNDTETRSTSGNLKRDDPRNRTSLKCLLPSWKASGTWSLRKDGTRGLLECVRALIGYFLMLSVMTFNVGVFVTVLFGVLVGELLLGRFSQGTSGWQEGTCHGG</sequence>
<reference evidence="8" key="1">
    <citation type="submission" date="2022-12" db="EMBL/GenBank/DDBJ databases">
        <authorList>
            <person name="Petersen C."/>
        </authorList>
    </citation>
    <scope>NUCLEOTIDE SEQUENCE</scope>
    <source>
        <strain evidence="8">IBT 3081</strain>
    </source>
</reference>
<keyword evidence="4 6" id="KW-1133">Transmembrane helix</keyword>
<feature type="transmembrane region" description="Helical" evidence="6">
    <location>
        <begin position="62"/>
        <end position="79"/>
    </location>
</feature>
<keyword evidence="3 6" id="KW-0812">Transmembrane</keyword>
<dbReference type="InterPro" id="IPR004932">
    <property type="entry name" value="Rer1"/>
</dbReference>
<evidence type="ECO:0000256" key="3">
    <source>
        <dbReference type="ARBA" id="ARBA00022692"/>
    </source>
</evidence>
<dbReference type="GO" id="GO:0000139">
    <property type="term" value="C:Golgi membrane"/>
    <property type="evidence" value="ECO:0007669"/>
    <property type="project" value="TreeGrafter"/>
</dbReference>
<feature type="transmembrane region" description="Helical" evidence="6">
    <location>
        <begin position="190"/>
        <end position="209"/>
    </location>
</feature>
<comment type="similarity">
    <text evidence="6">Belongs to the copper transporter (Ctr) (TC 1.A.56) family. SLC31A subfamily.</text>
</comment>
<dbReference type="GO" id="GO:0006621">
    <property type="term" value="P:protein retention in ER lumen"/>
    <property type="evidence" value="ECO:0007669"/>
    <property type="project" value="TreeGrafter"/>
</dbReference>
<keyword evidence="5 6" id="KW-0472">Membrane</keyword>
<feature type="transmembrane region" description="Helical" evidence="6">
    <location>
        <begin position="215"/>
        <end position="234"/>
    </location>
</feature>
<dbReference type="RefSeq" id="XP_056579078.1">
    <property type="nucleotide sequence ID" value="XM_056722828.1"/>
</dbReference>
<dbReference type="InterPro" id="IPR007274">
    <property type="entry name" value="Cop_transporter"/>
</dbReference>
<evidence type="ECO:0000256" key="6">
    <source>
        <dbReference type="RuleBase" id="RU367022"/>
    </source>
</evidence>
<evidence type="ECO:0000256" key="2">
    <source>
        <dbReference type="ARBA" id="ARBA00006070"/>
    </source>
</evidence>
<feature type="transmembrane region" description="Helical" evidence="6">
    <location>
        <begin position="38"/>
        <end position="56"/>
    </location>
</feature>
<dbReference type="AlphaFoldDB" id="A0A9W9V8W2"/>
<reference evidence="8" key="2">
    <citation type="journal article" date="2023" name="IMA Fungus">
        <title>Comparative genomic study of the Penicillium genus elucidates a diverse pangenome and 15 lateral gene transfer events.</title>
        <authorList>
            <person name="Petersen C."/>
            <person name="Sorensen T."/>
            <person name="Nielsen M.R."/>
            <person name="Sondergaard T.E."/>
            <person name="Sorensen J.L."/>
            <person name="Fitzpatrick D.A."/>
            <person name="Frisvad J.C."/>
            <person name="Nielsen K.L."/>
        </authorList>
    </citation>
    <scope>NUCLEOTIDE SEQUENCE</scope>
    <source>
        <strain evidence="8">IBT 3081</strain>
    </source>
</reference>